<dbReference type="EMBL" id="CP021780">
    <property type="protein sequence ID" value="ASA21733.1"/>
    <property type="molecule type" value="Genomic_DNA"/>
</dbReference>
<dbReference type="KEGG" id="pdh:B9T62_13705"/>
<dbReference type="Pfam" id="PF00126">
    <property type="entry name" value="HTH_1"/>
    <property type="match status" value="1"/>
</dbReference>
<dbReference type="SUPFAM" id="SSF53850">
    <property type="entry name" value="Periplasmic binding protein-like II"/>
    <property type="match status" value="1"/>
</dbReference>
<sequence length="301" mass="32848">MNIMKLQIVVLLEKYKKVTDVAAELGLKQPTVSFHMKNLETELGASLFHYRSGRVLLTDAGRALHSYAVKIVALAADAQRSVKQLASSSTGHLELEAAYIPTTYILPKAVSAFMEQNPGIQFKLAVNSDVDVRERLRSREIQLAVLHSSSWNDESFHFRLIARDEPVLIFPPGHPLDVAEPLTPEQVAREPWIQQDSGSFLRHTSERWAELNHVRLWNRAELNSPGSVKRLIAAGGGAGVYSSAGIAAELALGQLKSAPLPGILPESGGFVLAWRKDYDLSPLQEAFAAMIAGGEPPAAGE</sequence>
<evidence type="ECO:0000256" key="2">
    <source>
        <dbReference type="ARBA" id="ARBA00023015"/>
    </source>
</evidence>
<dbReference type="Pfam" id="PF03466">
    <property type="entry name" value="LysR_substrate"/>
    <property type="match status" value="1"/>
</dbReference>
<keyword evidence="2" id="KW-0805">Transcription regulation</keyword>
<dbReference type="PANTHER" id="PTHR30126">
    <property type="entry name" value="HTH-TYPE TRANSCRIPTIONAL REGULATOR"/>
    <property type="match status" value="1"/>
</dbReference>
<evidence type="ECO:0000256" key="1">
    <source>
        <dbReference type="ARBA" id="ARBA00009437"/>
    </source>
</evidence>
<dbReference type="InterPro" id="IPR000847">
    <property type="entry name" value="LysR_HTH_N"/>
</dbReference>
<evidence type="ECO:0000259" key="5">
    <source>
        <dbReference type="PROSITE" id="PS50931"/>
    </source>
</evidence>
<keyword evidence="4" id="KW-0804">Transcription</keyword>
<reference evidence="6 7" key="1">
    <citation type="submission" date="2017-06" db="EMBL/GenBank/DDBJ databases">
        <title>Complete genome sequence of Paenibacillus donghaensis KCTC 13049T isolated from East Sea sediment, South Korea.</title>
        <authorList>
            <person name="Jung B.K."/>
            <person name="Hong S.-J."/>
            <person name="Shin J.-H."/>
        </authorList>
    </citation>
    <scope>NUCLEOTIDE SEQUENCE [LARGE SCALE GENOMIC DNA]</scope>
    <source>
        <strain evidence="6 7">KCTC 13049</strain>
    </source>
</reference>
<evidence type="ECO:0000313" key="7">
    <source>
        <dbReference type="Proteomes" id="UP000249890"/>
    </source>
</evidence>
<dbReference type="Gene3D" id="1.10.10.10">
    <property type="entry name" value="Winged helix-like DNA-binding domain superfamily/Winged helix DNA-binding domain"/>
    <property type="match status" value="1"/>
</dbReference>
<dbReference type="AlphaFoldDB" id="A0A2Z2KF40"/>
<dbReference type="GO" id="GO:0003700">
    <property type="term" value="F:DNA-binding transcription factor activity"/>
    <property type="evidence" value="ECO:0007669"/>
    <property type="project" value="InterPro"/>
</dbReference>
<name>A0A2Z2KF40_9BACL</name>
<dbReference type="InterPro" id="IPR005119">
    <property type="entry name" value="LysR_subst-bd"/>
</dbReference>
<organism evidence="6 7">
    <name type="scientific">Paenibacillus donghaensis</name>
    <dbReference type="NCBI Taxonomy" id="414771"/>
    <lineage>
        <taxon>Bacteria</taxon>
        <taxon>Bacillati</taxon>
        <taxon>Bacillota</taxon>
        <taxon>Bacilli</taxon>
        <taxon>Bacillales</taxon>
        <taxon>Paenibacillaceae</taxon>
        <taxon>Paenibacillus</taxon>
    </lineage>
</organism>
<keyword evidence="3" id="KW-0238">DNA-binding</keyword>
<feature type="domain" description="HTH lysR-type" evidence="5">
    <location>
        <begin position="1"/>
        <end position="58"/>
    </location>
</feature>
<dbReference type="Proteomes" id="UP000249890">
    <property type="component" value="Chromosome"/>
</dbReference>
<dbReference type="PROSITE" id="PS50931">
    <property type="entry name" value="HTH_LYSR"/>
    <property type="match status" value="1"/>
</dbReference>
<keyword evidence="7" id="KW-1185">Reference proteome</keyword>
<accession>A0A2Z2KF40</accession>
<gene>
    <name evidence="6" type="ORF">B9T62_13705</name>
</gene>
<evidence type="ECO:0000256" key="4">
    <source>
        <dbReference type="ARBA" id="ARBA00023163"/>
    </source>
</evidence>
<dbReference type="Gene3D" id="3.40.190.290">
    <property type="match status" value="1"/>
</dbReference>
<dbReference type="GO" id="GO:0000976">
    <property type="term" value="F:transcription cis-regulatory region binding"/>
    <property type="evidence" value="ECO:0007669"/>
    <property type="project" value="TreeGrafter"/>
</dbReference>
<comment type="similarity">
    <text evidence="1">Belongs to the LysR transcriptional regulatory family.</text>
</comment>
<dbReference type="InterPro" id="IPR036388">
    <property type="entry name" value="WH-like_DNA-bd_sf"/>
</dbReference>
<dbReference type="OrthoDB" id="9785745at2"/>
<dbReference type="InterPro" id="IPR036390">
    <property type="entry name" value="WH_DNA-bd_sf"/>
</dbReference>
<dbReference type="RefSeq" id="WP_087915741.1">
    <property type="nucleotide sequence ID" value="NZ_CP021780.1"/>
</dbReference>
<evidence type="ECO:0000313" key="6">
    <source>
        <dbReference type="EMBL" id="ASA21733.1"/>
    </source>
</evidence>
<protein>
    <recommendedName>
        <fullName evidence="5">HTH lysR-type domain-containing protein</fullName>
    </recommendedName>
</protein>
<evidence type="ECO:0000256" key="3">
    <source>
        <dbReference type="ARBA" id="ARBA00023125"/>
    </source>
</evidence>
<proteinExistence type="inferred from homology"/>
<dbReference type="SUPFAM" id="SSF46785">
    <property type="entry name" value="Winged helix' DNA-binding domain"/>
    <property type="match status" value="1"/>
</dbReference>
<dbReference type="PANTHER" id="PTHR30126:SF39">
    <property type="entry name" value="HTH-TYPE TRANSCRIPTIONAL REGULATOR CYSL"/>
    <property type="match status" value="1"/>
</dbReference>